<dbReference type="Proteomes" id="UP000193467">
    <property type="component" value="Unassembled WGS sequence"/>
</dbReference>
<keyword evidence="7" id="KW-0449">Lipoprotein</keyword>
<dbReference type="PANTHER" id="PTHR22883">
    <property type="entry name" value="ZINC FINGER DHHC DOMAIN CONTAINING PROTEIN"/>
    <property type="match status" value="1"/>
</dbReference>
<keyword evidence="8 10" id="KW-0012">Acyltransferase</keyword>
<evidence type="ECO:0000256" key="10">
    <source>
        <dbReference type="RuleBase" id="RU079119"/>
    </source>
</evidence>
<dbReference type="GO" id="GO:0019706">
    <property type="term" value="F:protein-cysteine S-palmitoyltransferase activity"/>
    <property type="evidence" value="ECO:0007669"/>
    <property type="project" value="UniProtKB-EC"/>
</dbReference>
<dbReference type="EC" id="2.3.1.225" evidence="10"/>
<feature type="compositionally biased region" description="Low complexity" evidence="11">
    <location>
        <begin position="358"/>
        <end position="375"/>
    </location>
</feature>
<feature type="compositionally biased region" description="Polar residues" evidence="11">
    <location>
        <begin position="129"/>
        <end position="148"/>
    </location>
</feature>
<feature type="region of interest" description="Disordered" evidence="11">
    <location>
        <begin position="185"/>
        <end position="378"/>
    </location>
</feature>
<dbReference type="EMBL" id="MCGR01000008">
    <property type="protein sequence ID" value="ORY88855.1"/>
    <property type="molecule type" value="Genomic_DNA"/>
</dbReference>
<comment type="similarity">
    <text evidence="10">Belongs to the DHHC palmitoyltransferase family.</text>
</comment>
<dbReference type="InterPro" id="IPR001594">
    <property type="entry name" value="Palmitoyltrfase_DHHC"/>
</dbReference>
<reference evidence="13 14" key="1">
    <citation type="submission" date="2016-07" db="EMBL/GenBank/DDBJ databases">
        <title>Pervasive Adenine N6-methylation of Active Genes in Fungi.</title>
        <authorList>
            <consortium name="DOE Joint Genome Institute"/>
            <person name="Mondo S.J."/>
            <person name="Dannebaum R.O."/>
            <person name="Kuo R.C."/>
            <person name="Labutti K."/>
            <person name="Haridas S."/>
            <person name="Kuo A."/>
            <person name="Salamov A."/>
            <person name="Ahrendt S.R."/>
            <person name="Lipzen A."/>
            <person name="Sullivan W."/>
            <person name="Andreopoulos W.B."/>
            <person name="Clum A."/>
            <person name="Lindquist E."/>
            <person name="Daum C."/>
            <person name="Ramamoorthy G.K."/>
            <person name="Gryganskyi A."/>
            <person name="Culley D."/>
            <person name="Magnuson J.K."/>
            <person name="James T.Y."/>
            <person name="O'Malley M.A."/>
            <person name="Stajich J.E."/>
            <person name="Spatafora J.W."/>
            <person name="Visel A."/>
            <person name="Grigoriev I.V."/>
        </authorList>
    </citation>
    <scope>NUCLEOTIDE SEQUENCE [LARGE SCALE GENOMIC DNA]</scope>
    <source>
        <strain evidence="13 14">62-1032</strain>
    </source>
</reference>
<dbReference type="GO" id="GO:0005794">
    <property type="term" value="C:Golgi apparatus"/>
    <property type="evidence" value="ECO:0007669"/>
    <property type="project" value="TreeGrafter"/>
</dbReference>
<dbReference type="PANTHER" id="PTHR22883:SF488">
    <property type="entry name" value="PALMITOYLTRANSFERASE"/>
    <property type="match status" value="1"/>
</dbReference>
<feature type="compositionally biased region" description="Gly residues" evidence="11">
    <location>
        <begin position="318"/>
        <end position="341"/>
    </location>
</feature>
<feature type="transmembrane region" description="Helical" evidence="10">
    <location>
        <begin position="602"/>
        <end position="624"/>
    </location>
</feature>
<dbReference type="Pfam" id="PF01529">
    <property type="entry name" value="DHHC"/>
    <property type="match status" value="1"/>
</dbReference>
<feature type="region of interest" description="Disordered" evidence="11">
    <location>
        <begin position="691"/>
        <end position="710"/>
    </location>
</feature>
<accession>A0A1Y2FXT4</accession>
<feature type="compositionally biased region" description="Low complexity" evidence="11">
    <location>
        <begin position="7"/>
        <end position="20"/>
    </location>
</feature>
<feature type="transmembrane region" description="Helical" evidence="10">
    <location>
        <begin position="560"/>
        <end position="582"/>
    </location>
</feature>
<evidence type="ECO:0000256" key="1">
    <source>
        <dbReference type="ARBA" id="ARBA00004141"/>
    </source>
</evidence>
<proteinExistence type="inferred from homology"/>
<feature type="compositionally biased region" description="Low complexity" evidence="11">
    <location>
        <begin position="185"/>
        <end position="198"/>
    </location>
</feature>
<keyword evidence="2 10" id="KW-0808">Transferase</keyword>
<evidence type="ECO:0000256" key="8">
    <source>
        <dbReference type="ARBA" id="ARBA00023315"/>
    </source>
</evidence>
<keyword evidence="14" id="KW-1185">Reference proteome</keyword>
<keyword evidence="4 10" id="KW-1133">Transmembrane helix</keyword>
<evidence type="ECO:0000313" key="14">
    <source>
        <dbReference type="Proteomes" id="UP000193467"/>
    </source>
</evidence>
<sequence length="710" mass="74973">MASTGDSTTPVTASTSSSTTKVEIIQRQRERSGSASSQSSLGNTIDFYGLNTKPSIERFNRPSSPPTTTSSPPPTSPRSHTANILPSASFFNPKRATSDLTAITNTTSQRRGNGPLITRVASAIGDSPSLAQATPTGRASPIPSTSGNLAGGGGRRYSYAAGDASDDELDSQVGAGGLSAARLARISRSQSQERSSVVGGVGAGGWGGSRSSFEQLGGGVAGSIGRSSFDHDRGASSSSLGHGHAQHDSSSSAGHAPPQASRDQLIYGDSTPRAQQAASPRVADYPEGNGSGIKEGAIARARASLSGSPRGSPREEQGGWGGSSTGHGGGGAVTRRAGGGVQLMDVETSGEYDREPKTSSSPTSPTSRPAPQQQQHTTVSLVPLVDASGRKVRNYQLHPGSNRFFLQGRVLSSRDNPTPFLLSLALAILLPVLFFAFSGPFLWSHLGGGGKASVFVFVYMCAVMWTNMCKTAWRDPGIVPRNLDLTPERKWVDDLHGPGEGNGGWRAEPRYMRIGEGVVASKCRRGRVIAGCAIIAWITRTIIAPSSTTQCIGRRNYTSFIAFLVSSILCAIYALCFSAWHIARRHALAQDGEAWASRWDVAGSFVVAVLSFALLCPIAGLMGYHMRLLWSNRTTIEMLRPKGDRSGAINPANGKAMGNLYSLQSPFANIVSLLCRPMEIPSWIEPHQYATKDAREEQEGQGNKEREGAV</sequence>
<evidence type="ECO:0000256" key="6">
    <source>
        <dbReference type="ARBA" id="ARBA00023139"/>
    </source>
</evidence>
<evidence type="ECO:0000256" key="7">
    <source>
        <dbReference type="ARBA" id="ARBA00023288"/>
    </source>
</evidence>
<evidence type="ECO:0000256" key="9">
    <source>
        <dbReference type="ARBA" id="ARBA00048048"/>
    </source>
</evidence>
<comment type="subcellular location">
    <subcellularLocation>
        <location evidence="1">Membrane</location>
        <topology evidence="1">Multi-pass membrane protein</topology>
    </subcellularLocation>
</comment>
<dbReference type="STRING" id="106004.A0A1Y2FXT4"/>
<feature type="transmembrane region" description="Helical" evidence="10">
    <location>
        <begin position="454"/>
        <end position="473"/>
    </location>
</feature>
<evidence type="ECO:0000256" key="11">
    <source>
        <dbReference type="SAM" id="MobiDB-lite"/>
    </source>
</evidence>
<feature type="compositionally biased region" description="Polar residues" evidence="11">
    <location>
        <begin position="78"/>
        <end position="90"/>
    </location>
</feature>
<dbReference type="InParanoid" id="A0A1Y2FXT4"/>
<keyword evidence="5 10" id="KW-0472">Membrane</keyword>
<gene>
    <name evidence="13" type="ORF">BCR35DRAFT_329752</name>
</gene>
<dbReference type="GO" id="GO:0006612">
    <property type="term" value="P:protein targeting to membrane"/>
    <property type="evidence" value="ECO:0007669"/>
    <property type="project" value="TreeGrafter"/>
</dbReference>
<evidence type="ECO:0000256" key="3">
    <source>
        <dbReference type="ARBA" id="ARBA00022692"/>
    </source>
</evidence>
<feature type="transmembrane region" description="Helical" evidence="10">
    <location>
        <begin position="420"/>
        <end position="442"/>
    </location>
</feature>
<evidence type="ECO:0000256" key="2">
    <source>
        <dbReference type="ARBA" id="ARBA00022679"/>
    </source>
</evidence>
<comment type="caution">
    <text evidence="13">The sequence shown here is derived from an EMBL/GenBank/DDBJ whole genome shotgun (WGS) entry which is preliminary data.</text>
</comment>
<feature type="region of interest" description="Disordered" evidence="11">
    <location>
        <begin position="124"/>
        <end position="173"/>
    </location>
</feature>
<dbReference type="InterPro" id="IPR039859">
    <property type="entry name" value="PFA4/ZDH16/20/ERF2-like"/>
</dbReference>
<dbReference type="AlphaFoldDB" id="A0A1Y2FXT4"/>
<comment type="domain">
    <text evidence="10">The DHHC domain is required for palmitoyltransferase activity.</text>
</comment>
<organism evidence="13 14">
    <name type="scientific">Leucosporidium creatinivorum</name>
    <dbReference type="NCBI Taxonomy" id="106004"/>
    <lineage>
        <taxon>Eukaryota</taxon>
        <taxon>Fungi</taxon>
        <taxon>Dikarya</taxon>
        <taxon>Basidiomycota</taxon>
        <taxon>Pucciniomycotina</taxon>
        <taxon>Microbotryomycetes</taxon>
        <taxon>Leucosporidiales</taxon>
        <taxon>Leucosporidium</taxon>
    </lineage>
</organism>
<dbReference type="OrthoDB" id="2535663at2759"/>
<evidence type="ECO:0000256" key="4">
    <source>
        <dbReference type="ARBA" id="ARBA00022989"/>
    </source>
</evidence>
<feature type="compositionally biased region" description="Gly residues" evidence="11">
    <location>
        <begin position="199"/>
        <end position="208"/>
    </location>
</feature>
<name>A0A1Y2FXT4_9BASI</name>
<evidence type="ECO:0000259" key="12">
    <source>
        <dbReference type="Pfam" id="PF01529"/>
    </source>
</evidence>
<dbReference type="GO" id="GO:0016020">
    <property type="term" value="C:membrane"/>
    <property type="evidence" value="ECO:0007669"/>
    <property type="project" value="UniProtKB-SubCell"/>
</dbReference>
<keyword evidence="6" id="KW-0564">Palmitate</keyword>
<keyword evidence="3 10" id="KW-0812">Transmembrane</keyword>
<feature type="domain" description="Palmitoyltransferase DHHC" evidence="12">
    <location>
        <begin position="549"/>
        <end position="640"/>
    </location>
</feature>
<dbReference type="GO" id="GO:0005783">
    <property type="term" value="C:endoplasmic reticulum"/>
    <property type="evidence" value="ECO:0007669"/>
    <property type="project" value="TreeGrafter"/>
</dbReference>
<evidence type="ECO:0000313" key="13">
    <source>
        <dbReference type="EMBL" id="ORY88855.1"/>
    </source>
</evidence>
<comment type="catalytic activity">
    <reaction evidence="9 10">
        <text>L-cysteinyl-[protein] + hexadecanoyl-CoA = S-hexadecanoyl-L-cysteinyl-[protein] + CoA</text>
        <dbReference type="Rhea" id="RHEA:36683"/>
        <dbReference type="Rhea" id="RHEA-COMP:10131"/>
        <dbReference type="Rhea" id="RHEA-COMP:11032"/>
        <dbReference type="ChEBI" id="CHEBI:29950"/>
        <dbReference type="ChEBI" id="CHEBI:57287"/>
        <dbReference type="ChEBI" id="CHEBI:57379"/>
        <dbReference type="ChEBI" id="CHEBI:74151"/>
        <dbReference type="EC" id="2.3.1.225"/>
    </reaction>
</comment>
<evidence type="ECO:0000256" key="5">
    <source>
        <dbReference type="ARBA" id="ARBA00023136"/>
    </source>
</evidence>
<protein>
    <recommendedName>
        <fullName evidence="10">Palmitoyltransferase</fullName>
        <ecNumber evidence="10">2.3.1.225</ecNumber>
    </recommendedName>
</protein>
<feature type="region of interest" description="Disordered" evidence="11">
    <location>
        <begin position="1"/>
        <end position="97"/>
    </location>
</feature>